<dbReference type="EMBL" id="JAJNAY010000001">
    <property type="protein sequence ID" value="MCD1117588.1"/>
    <property type="molecule type" value="Genomic_DNA"/>
</dbReference>
<dbReference type="NCBIfam" id="TIGR01730">
    <property type="entry name" value="RND_mfp"/>
    <property type="match status" value="1"/>
</dbReference>
<evidence type="ECO:0000313" key="4">
    <source>
        <dbReference type="EMBL" id="MCD1117588.1"/>
    </source>
</evidence>
<dbReference type="Pfam" id="PF25954">
    <property type="entry name" value="Beta-barrel_RND_2"/>
    <property type="match status" value="1"/>
</dbReference>
<dbReference type="Proteomes" id="UP001108025">
    <property type="component" value="Unassembled WGS sequence"/>
</dbReference>
<name>A0A9Q3V117_9FLAO</name>
<organism evidence="4 5">
    <name type="scientific">Chryseobacterium turcicum</name>
    <dbReference type="NCBI Taxonomy" id="2898076"/>
    <lineage>
        <taxon>Bacteria</taxon>
        <taxon>Pseudomonadati</taxon>
        <taxon>Bacteroidota</taxon>
        <taxon>Flavobacteriia</taxon>
        <taxon>Flavobacteriales</taxon>
        <taxon>Weeksellaceae</taxon>
        <taxon>Chryseobacterium group</taxon>
        <taxon>Chryseobacterium</taxon>
    </lineage>
</organism>
<evidence type="ECO:0000259" key="3">
    <source>
        <dbReference type="Pfam" id="PF25967"/>
    </source>
</evidence>
<sequence length="366" mass="40081">MYLSLQTFVKEKLVINMRLLKFHPNQQYFVLATMFLFCSCKDKEKPAVIKDVQVNIQRISTNNNIFPTEYIGTVVSENAVDISFLASGNIEQLYANEGQKVTKGQLLGRLNTTSLKYAHDLSVSSLHQAQDAYKRLSAMYKNKSLPEIQFIDVRTKLEQALASEAIAKKSLQDCNLYAPQSGVVGNRFLEPGANVMPGTPVYKILDVSNVKIKTAIPENEISGINTGMLSTVKISALNNEAFNGKIIEKGVSADAISHTYDVMVRISNPESRIMPGMVCKVYPDVTAENSAGGSIVVPIKAVQIDFSGKRFVWIVDDKGKAAYREVKLGQLSGDGVSITSGLKEGEQLITAGYQNISVGTKVSVIK</sequence>
<feature type="domain" description="Multidrug resistance protein MdtA-like C-terminal permuted SH3" evidence="3">
    <location>
        <begin position="295"/>
        <end position="354"/>
    </location>
</feature>
<dbReference type="SUPFAM" id="SSF111369">
    <property type="entry name" value="HlyD-like secretion proteins"/>
    <property type="match status" value="1"/>
</dbReference>
<evidence type="ECO:0000313" key="5">
    <source>
        <dbReference type="Proteomes" id="UP001108025"/>
    </source>
</evidence>
<dbReference type="AlphaFoldDB" id="A0A9Q3V117"/>
<dbReference type="Gene3D" id="2.40.50.100">
    <property type="match status" value="1"/>
</dbReference>
<comment type="similarity">
    <text evidence="1">Belongs to the membrane fusion protein (MFP) (TC 8.A.1) family.</text>
</comment>
<dbReference type="GO" id="GO:0015562">
    <property type="term" value="F:efflux transmembrane transporter activity"/>
    <property type="evidence" value="ECO:0007669"/>
    <property type="project" value="TreeGrafter"/>
</dbReference>
<feature type="domain" description="CusB-like beta-barrel" evidence="2">
    <location>
        <begin position="212"/>
        <end position="281"/>
    </location>
</feature>
<gene>
    <name evidence="4" type="ORF">LO744_12035</name>
</gene>
<reference evidence="4" key="1">
    <citation type="submission" date="2021-11" db="EMBL/GenBank/DDBJ databases">
        <title>Description of novel Chryseobacterium species.</title>
        <authorList>
            <person name="Saticioglu I.B."/>
            <person name="Ay H."/>
            <person name="Altun S."/>
            <person name="Duman M."/>
        </authorList>
    </citation>
    <scope>NUCLEOTIDE SEQUENCE</scope>
    <source>
        <strain evidence="4">C-17</strain>
    </source>
</reference>
<dbReference type="PANTHER" id="PTHR30469">
    <property type="entry name" value="MULTIDRUG RESISTANCE PROTEIN MDTA"/>
    <property type="match status" value="1"/>
</dbReference>
<dbReference type="InterPro" id="IPR006143">
    <property type="entry name" value="RND_pump_MFP"/>
</dbReference>
<dbReference type="Pfam" id="PF25967">
    <property type="entry name" value="RND-MFP_C"/>
    <property type="match status" value="1"/>
</dbReference>
<protein>
    <submittedName>
        <fullName evidence="4">Efflux RND transporter periplasmic adaptor subunit</fullName>
    </submittedName>
</protein>
<dbReference type="GO" id="GO:1990281">
    <property type="term" value="C:efflux pump complex"/>
    <property type="evidence" value="ECO:0007669"/>
    <property type="project" value="TreeGrafter"/>
</dbReference>
<dbReference type="Gene3D" id="2.40.420.20">
    <property type="match status" value="1"/>
</dbReference>
<dbReference type="Gene3D" id="2.40.30.170">
    <property type="match status" value="1"/>
</dbReference>
<dbReference type="InterPro" id="IPR058792">
    <property type="entry name" value="Beta-barrel_RND_2"/>
</dbReference>
<evidence type="ECO:0000256" key="1">
    <source>
        <dbReference type="ARBA" id="ARBA00009477"/>
    </source>
</evidence>
<dbReference type="InterPro" id="IPR058627">
    <property type="entry name" value="MdtA-like_C"/>
</dbReference>
<keyword evidence="5" id="KW-1185">Reference proteome</keyword>
<accession>A0A9Q3V117</accession>
<comment type="caution">
    <text evidence="4">The sequence shown here is derived from an EMBL/GenBank/DDBJ whole genome shotgun (WGS) entry which is preliminary data.</text>
</comment>
<dbReference type="RefSeq" id="WP_230669584.1">
    <property type="nucleotide sequence ID" value="NZ_JAJNAY010000001.1"/>
</dbReference>
<evidence type="ECO:0000259" key="2">
    <source>
        <dbReference type="Pfam" id="PF25954"/>
    </source>
</evidence>
<proteinExistence type="inferred from homology"/>